<evidence type="ECO:0000256" key="1">
    <source>
        <dbReference type="SAM" id="Phobius"/>
    </source>
</evidence>
<organism evidence="2 3">
    <name type="scientific">Ponticaulis profundi</name>
    <dbReference type="NCBI Taxonomy" id="2665222"/>
    <lineage>
        <taxon>Bacteria</taxon>
        <taxon>Pseudomonadati</taxon>
        <taxon>Pseudomonadota</taxon>
        <taxon>Alphaproteobacteria</taxon>
        <taxon>Hyphomonadales</taxon>
        <taxon>Hyphomonadaceae</taxon>
        <taxon>Ponticaulis</taxon>
    </lineage>
</organism>
<protein>
    <submittedName>
        <fullName evidence="2">Uncharacterized protein</fullName>
    </submittedName>
</protein>
<dbReference type="EMBL" id="JBHSSW010000003">
    <property type="protein sequence ID" value="MFC6197037.1"/>
    <property type="molecule type" value="Genomic_DNA"/>
</dbReference>
<dbReference type="Proteomes" id="UP001596303">
    <property type="component" value="Unassembled WGS sequence"/>
</dbReference>
<keyword evidence="1" id="KW-0472">Membrane</keyword>
<gene>
    <name evidence="2" type="ORF">ACFQDM_03060</name>
</gene>
<sequence>MSVVRHTNLMRTLRLLSATIVSYVFANGLMALMGTGLPHLGMVQTEALLLGVLVGCLMFPITFIWIIATRYFLSVSAGMLAAAIAMVILAPKLVSG</sequence>
<keyword evidence="3" id="KW-1185">Reference proteome</keyword>
<feature type="transmembrane region" description="Helical" evidence="1">
    <location>
        <begin position="47"/>
        <end position="68"/>
    </location>
</feature>
<evidence type="ECO:0000313" key="2">
    <source>
        <dbReference type="EMBL" id="MFC6197037.1"/>
    </source>
</evidence>
<proteinExistence type="predicted"/>
<feature type="transmembrane region" description="Helical" evidence="1">
    <location>
        <begin position="12"/>
        <end position="35"/>
    </location>
</feature>
<comment type="caution">
    <text evidence="2">The sequence shown here is derived from an EMBL/GenBank/DDBJ whole genome shotgun (WGS) entry which is preliminary data.</text>
</comment>
<name>A0ABW1S5W6_9PROT</name>
<dbReference type="RefSeq" id="WP_377375282.1">
    <property type="nucleotide sequence ID" value="NZ_JBHSSW010000003.1"/>
</dbReference>
<keyword evidence="1" id="KW-1133">Transmembrane helix</keyword>
<reference evidence="3" key="1">
    <citation type="journal article" date="2019" name="Int. J. Syst. Evol. Microbiol.">
        <title>The Global Catalogue of Microorganisms (GCM) 10K type strain sequencing project: providing services to taxonomists for standard genome sequencing and annotation.</title>
        <authorList>
            <consortium name="The Broad Institute Genomics Platform"/>
            <consortium name="The Broad Institute Genome Sequencing Center for Infectious Disease"/>
            <person name="Wu L."/>
            <person name="Ma J."/>
        </authorList>
    </citation>
    <scope>NUCLEOTIDE SEQUENCE [LARGE SCALE GENOMIC DNA]</scope>
    <source>
        <strain evidence="3">CGMCC-1.15741</strain>
    </source>
</reference>
<evidence type="ECO:0000313" key="3">
    <source>
        <dbReference type="Proteomes" id="UP001596303"/>
    </source>
</evidence>
<keyword evidence="1" id="KW-0812">Transmembrane</keyword>
<accession>A0ABW1S5W6</accession>
<feature type="transmembrane region" description="Helical" evidence="1">
    <location>
        <begin position="75"/>
        <end position="94"/>
    </location>
</feature>